<evidence type="ECO:0000256" key="10">
    <source>
        <dbReference type="ARBA" id="ARBA00023242"/>
    </source>
</evidence>
<comment type="caution">
    <text evidence="14">The sequence shown here is derived from an EMBL/GenBank/DDBJ whole genome shotgun (WGS) entry which is preliminary data.</text>
</comment>
<dbReference type="PROSITE" id="PS00028">
    <property type="entry name" value="ZINC_FINGER_C2H2_1"/>
    <property type="match status" value="6"/>
</dbReference>
<dbReference type="GO" id="GO:0000978">
    <property type="term" value="F:RNA polymerase II cis-regulatory region sequence-specific DNA binding"/>
    <property type="evidence" value="ECO:0007669"/>
    <property type="project" value="TreeGrafter"/>
</dbReference>
<evidence type="ECO:0000313" key="15">
    <source>
        <dbReference type="Proteomes" id="UP001374579"/>
    </source>
</evidence>
<evidence type="ECO:0000256" key="11">
    <source>
        <dbReference type="PROSITE-ProRule" id="PRU00042"/>
    </source>
</evidence>
<dbReference type="PANTHER" id="PTHR24399:SF23">
    <property type="entry name" value="C2H2-TYPE DOMAIN-CONTAINING PROTEIN"/>
    <property type="match status" value="1"/>
</dbReference>
<evidence type="ECO:0000256" key="5">
    <source>
        <dbReference type="ARBA" id="ARBA00022771"/>
    </source>
</evidence>
<gene>
    <name evidence="14" type="ORF">V1264_005607</name>
</gene>
<accession>A0AAN9B065</accession>
<keyword evidence="6" id="KW-0862">Zinc</keyword>
<dbReference type="GO" id="GO:0002682">
    <property type="term" value="P:regulation of immune system process"/>
    <property type="evidence" value="ECO:0007669"/>
    <property type="project" value="TreeGrafter"/>
</dbReference>
<evidence type="ECO:0000256" key="1">
    <source>
        <dbReference type="ARBA" id="ARBA00004123"/>
    </source>
</evidence>
<dbReference type="FunFam" id="3.30.160.60:FF:000965">
    <property type="entry name" value="Neurotrophin receptor-interacting factor homolog"/>
    <property type="match status" value="1"/>
</dbReference>
<feature type="region of interest" description="Disordered" evidence="12">
    <location>
        <begin position="1"/>
        <end position="83"/>
    </location>
</feature>
<dbReference type="FunFam" id="3.30.160.60:FF:000744">
    <property type="entry name" value="zinc finger E-box-binding homeobox 1"/>
    <property type="match status" value="1"/>
</dbReference>
<evidence type="ECO:0000256" key="12">
    <source>
        <dbReference type="SAM" id="MobiDB-lite"/>
    </source>
</evidence>
<organism evidence="14 15">
    <name type="scientific">Littorina saxatilis</name>
    <dbReference type="NCBI Taxonomy" id="31220"/>
    <lineage>
        <taxon>Eukaryota</taxon>
        <taxon>Metazoa</taxon>
        <taxon>Spiralia</taxon>
        <taxon>Lophotrochozoa</taxon>
        <taxon>Mollusca</taxon>
        <taxon>Gastropoda</taxon>
        <taxon>Caenogastropoda</taxon>
        <taxon>Littorinimorpha</taxon>
        <taxon>Littorinoidea</taxon>
        <taxon>Littorinidae</taxon>
        <taxon>Littorina</taxon>
    </lineage>
</organism>
<dbReference type="Proteomes" id="UP001374579">
    <property type="component" value="Unassembled WGS sequence"/>
</dbReference>
<feature type="domain" description="C2H2-type" evidence="13">
    <location>
        <begin position="250"/>
        <end position="277"/>
    </location>
</feature>
<comment type="similarity">
    <text evidence="2">Belongs to the krueppel C2H2-type zinc-finger protein family.</text>
</comment>
<dbReference type="GO" id="GO:0005654">
    <property type="term" value="C:nucleoplasm"/>
    <property type="evidence" value="ECO:0007669"/>
    <property type="project" value="TreeGrafter"/>
</dbReference>
<keyword evidence="9" id="KW-0804">Transcription</keyword>
<proteinExistence type="inferred from homology"/>
<feature type="compositionally biased region" description="Low complexity" evidence="12">
    <location>
        <begin position="68"/>
        <end position="83"/>
    </location>
</feature>
<evidence type="ECO:0000256" key="4">
    <source>
        <dbReference type="ARBA" id="ARBA00022737"/>
    </source>
</evidence>
<dbReference type="FunFam" id="3.30.160.60:FF:001480">
    <property type="entry name" value="Si:cabz01071911.3"/>
    <property type="match status" value="1"/>
</dbReference>
<evidence type="ECO:0000256" key="8">
    <source>
        <dbReference type="ARBA" id="ARBA00023125"/>
    </source>
</evidence>
<dbReference type="Gene3D" id="3.30.160.60">
    <property type="entry name" value="Classic Zinc Finger"/>
    <property type="match status" value="5"/>
</dbReference>
<keyword evidence="5 11" id="KW-0863">Zinc-finger</keyword>
<dbReference type="PANTHER" id="PTHR24399">
    <property type="entry name" value="ZINC FINGER AND BTB DOMAIN-CONTAINING"/>
    <property type="match status" value="1"/>
</dbReference>
<dbReference type="InterPro" id="IPR036236">
    <property type="entry name" value="Znf_C2H2_sf"/>
</dbReference>
<dbReference type="SUPFAM" id="SSF57667">
    <property type="entry name" value="beta-beta-alpha zinc fingers"/>
    <property type="match status" value="3"/>
</dbReference>
<dbReference type="SMART" id="SM00355">
    <property type="entry name" value="ZnF_C2H2"/>
    <property type="match status" value="6"/>
</dbReference>
<feature type="domain" description="C2H2-type" evidence="13">
    <location>
        <begin position="194"/>
        <end position="221"/>
    </location>
</feature>
<dbReference type="GO" id="GO:0008270">
    <property type="term" value="F:zinc ion binding"/>
    <property type="evidence" value="ECO:0007669"/>
    <property type="project" value="UniProtKB-KW"/>
</dbReference>
<dbReference type="GO" id="GO:0001817">
    <property type="term" value="P:regulation of cytokine production"/>
    <property type="evidence" value="ECO:0007669"/>
    <property type="project" value="TreeGrafter"/>
</dbReference>
<reference evidence="14 15" key="1">
    <citation type="submission" date="2024-02" db="EMBL/GenBank/DDBJ databases">
        <title>Chromosome-scale genome assembly of the rough periwinkle Littorina saxatilis.</title>
        <authorList>
            <person name="De Jode A."/>
            <person name="Faria R."/>
            <person name="Formenti G."/>
            <person name="Sims Y."/>
            <person name="Smith T.P."/>
            <person name="Tracey A."/>
            <person name="Wood J.M.D."/>
            <person name="Zagrodzka Z.B."/>
            <person name="Johannesson K."/>
            <person name="Butlin R.K."/>
            <person name="Leder E.H."/>
        </authorList>
    </citation>
    <scope>NUCLEOTIDE SEQUENCE [LARGE SCALE GENOMIC DNA]</scope>
    <source>
        <strain evidence="14">Snail1</strain>
        <tissue evidence="14">Muscle</tissue>
    </source>
</reference>
<keyword evidence="10" id="KW-0539">Nucleus</keyword>
<keyword evidence="3" id="KW-0479">Metal-binding</keyword>
<keyword evidence="4" id="KW-0677">Repeat</keyword>
<dbReference type="FunFam" id="3.30.160.60:FF:001270">
    <property type="entry name" value="zinc finger protein 583 isoform X1"/>
    <property type="match status" value="1"/>
</dbReference>
<evidence type="ECO:0000256" key="2">
    <source>
        <dbReference type="ARBA" id="ARBA00006991"/>
    </source>
</evidence>
<name>A0AAN9B065_9CAEN</name>
<feature type="domain" description="C2H2-type" evidence="13">
    <location>
        <begin position="118"/>
        <end position="145"/>
    </location>
</feature>
<evidence type="ECO:0000259" key="13">
    <source>
        <dbReference type="PROSITE" id="PS50157"/>
    </source>
</evidence>
<feature type="domain" description="C2H2-type" evidence="13">
    <location>
        <begin position="222"/>
        <end position="249"/>
    </location>
</feature>
<sequence length="312" mass="34009">MSDADLMTEAYSGGGSEKGDGPPRSASPGSKPPTPIGPRRMSGIMDLSTSGPETHPTENGVHGSPYPGLMGLSGTGLSNGNNSSSAGSKLACRYCGKTFSQAGYIKAHERLHTGEKPFACSVCGKRFSDPSNWKKHERVHANQTRKHPSPSDMTHKVKHLFFRPMSSLLSSSAQQRLSTIRVGGEAGSSAGGSVVCKVCFKVFSSQSSLSTHKRIHTGERPYKCGRCGKAFTQVGTLRTHERVHTGEKPYVCRVCGRTFAQSGSFRMHERRHTTDANQRCYICYATFTSWKTLRIHMASHPQVFLRFCYLAS</sequence>
<keyword evidence="7" id="KW-0805">Transcription regulation</keyword>
<dbReference type="Pfam" id="PF13894">
    <property type="entry name" value="zf-C2H2_4"/>
    <property type="match status" value="1"/>
</dbReference>
<dbReference type="Pfam" id="PF00096">
    <property type="entry name" value="zf-C2H2"/>
    <property type="match status" value="5"/>
</dbReference>
<keyword evidence="15" id="KW-1185">Reference proteome</keyword>
<feature type="domain" description="C2H2-type" evidence="13">
    <location>
        <begin position="90"/>
        <end position="117"/>
    </location>
</feature>
<keyword evidence="8" id="KW-0238">DNA-binding</keyword>
<comment type="subcellular location">
    <subcellularLocation>
        <location evidence="1">Nucleus</location>
    </subcellularLocation>
</comment>
<evidence type="ECO:0000313" key="14">
    <source>
        <dbReference type="EMBL" id="KAK7096299.1"/>
    </source>
</evidence>
<protein>
    <recommendedName>
        <fullName evidence="13">C2H2-type domain-containing protein</fullName>
    </recommendedName>
</protein>
<dbReference type="PROSITE" id="PS50157">
    <property type="entry name" value="ZINC_FINGER_C2H2_2"/>
    <property type="match status" value="5"/>
</dbReference>
<dbReference type="InterPro" id="IPR013087">
    <property type="entry name" value="Znf_C2H2_type"/>
</dbReference>
<evidence type="ECO:0000256" key="6">
    <source>
        <dbReference type="ARBA" id="ARBA00022833"/>
    </source>
</evidence>
<dbReference type="FunFam" id="3.30.160.60:FF:000624">
    <property type="entry name" value="zinc finger protein 697"/>
    <property type="match status" value="1"/>
</dbReference>
<evidence type="ECO:0000256" key="3">
    <source>
        <dbReference type="ARBA" id="ARBA00022723"/>
    </source>
</evidence>
<evidence type="ECO:0000256" key="9">
    <source>
        <dbReference type="ARBA" id="ARBA00023163"/>
    </source>
</evidence>
<evidence type="ECO:0000256" key="7">
    <source>
        <dbReference type="ARBA" id="ARBA00023015"/>
    </source>
</evidence>
<dbReference type="GO" id="GO:0001227">
    <property type="term" value="F:DNA-binding transcription repressor activity, RNA polymerase II-specific"/>
    <property type="evidence" value="ECO:0007669"/>
    <property type="project" value="TreeGrafter"/>
</dbReference>
<dbReference type="EMBL" id="JBAMIC010000014">
    <property type="protein sequence ID" value="KAK7096299.1"/>
    <property type="molecule type" value="Genomic_DNA"/>
</dbReference>
<dbReference type="AlphaFoldDB" id="A0AAN9B065"/>